<accession>A0AAD4FT41</accession>
<comment type="caution">
    <text evidence="1">The sequence shown here is derived from an EMBL/GenBank/DDBJ whole genome shotgun (WGS) entry which is preliminary data.</text>
</comment>
<name>A0AAD4FT41_9GAMM</name>
<proteinExistence type="predicted"/>
<dbReference type="EMBL" id="AHBZ03000014">
    <property type="protein sequence ID" value="KAF7774204.1"/>
    <property type="molecule type" value="Genomic_DNA"/>
</dbReference>
<evidence type="ECO:0000313" key="1">
    <source>
        <dbReference type="EMBL" id="KAF7774204.1"/>
    </source>
</evidence>
<gene>
    <name evidence="1" type="ORF">PCIT_a0608</name>
</gene>
<reference evidence="1" key="1">
    <citation type="journal article" date="2012" name="J. Bacteriol.">
        <title>Genome sequences of type strains of seven species of the marine bacterium Pseudoalteromonas.</title>
        <authorList>
            <person name="Xie B.B."/>
            <person name="Shu Y.L."/>
            <person name="Qin Q.L."/>
            <person name="Rong J.C."/>
            <person name="Zhang X.Y."/>
            <person name="Chen X.L."/>
            <person name="Shi M."/>
            <person name="He H.L."/>
            <person name="Zhou B.C."/>
            <person name="Zhang Y.Z."/>
        </authorList>
    </citation>
    <scope>NUCLEOTIDE SEQUENCE</scope>
    <source>
        <strain evidence="1">DSM 8771</strain>
    </source>
</reference>
<reference evidence="1" key="2">
    <citation type="submission" date="2015-03" db="EMBL/GenBank/DDBJ databases">
        <title>Genome sequence of Pseudoalteromonas citrea.</title>
        <authorList>
            <person name="Xie B.-B."/>
            <person name="Rong J.-C."/>
            <person name="Qin Q.-L."/>
            <person name="Zhang Y.-Z."/>
        </authorList>
    </citation>
    <scope>NUCLEOTIDE SEQUENCE</scope>
    <source>
        <strain evidence="1">DSM 8771</strain>
    </source>
</reference>
<protein>
    <submittedName>
        <fullName evidence="1">Uncharacterized protein</fullName>
    </submittedName>
</protein>
<organism evidence="1 2">
    <name type="scientific">Pseudoalteromonas citrea</name>
    <dbReference type="NCBI Taxonomy" id="43655"/>
    <lineage>
        <taxon>Bacteria</taxon>
        <taxon>Pseudomonadati</taxon>
        <taxon>Pseudomonadota</taxon>
        <taxon>Gammaproteobacteria</taxon>
        <taxon>Alteromonadales</taxon>
        <taxon>Pseudoalteromonadaceae</taxon>
        <taxon>Pseudoalteromonas</taxon>
    </lineage>
</organism>
<dbReference type="Proteomes" id="UP000016487">
    <property type="component" value="Unassembled WGS sequence"/>
</dbReference>
<dbReference type="AlphaFoldDB" id="A0AAD4FT41"/>
<sequence>MLTILLLLNKHCIKYGYCFTAMHTFLHNKKAVRLHGFF</sequence>
<evidence type="ECO:0000313" key="2">
    <source>
        <dbReference type="Proteomes" id="UP000016487"/>
    </source>
</evidence>